<dbReference type="Gene3D" id="3.40.50.300">
    <property type="entry name" value="P-loop containing nucleotide triphosphate hydrolases"/>
    <property type="match status" value="1"/>
</dbReference>
<dbReference type="OrthoDB" id="5086500at2759"/>
<name>A0A8H8UGL7_9HELO</name>
<dbReference type="EMBL" id="QGMI01000080">
    <property type="protein sequence ID" value="TVY47669.1"/>
    <property type="molecule type" value="Genomic_DNA"/>
</dbReference>
<proteinExistence type="predicted"/>
<evidence type="ECO:0008006" key="3">
    <source>
        <dbReference type="Google" id="ProtNLM"/>
    </source>
</evidence>
<gene>
    <name evidence="1" type="ORF">LOCC1_G002894</name>
</gene>
<dbReference type="InterPro" id="IPR027417">
    <property type="entry name" value="P-loop_NTPase"/>
</dbReference>
<sequence>MADPFSTLAATIGLLDVCVKVVTYLVDIKESAKSIEHDINVMKEEIDSLIHVNDLIKSLEENIQEAGLILQSAAPFELERLWQSIKDNTESCAKVVGRLEKQVRDIVGKHEQAKPTSKMDGIMKTVRKQSKDPGLAKIHQSLSMYHQELQLSLTGLDIFYTRMSVKATDNVSNKMDKLHEKESRFAYQLQLIRAMGKANSFEHANLHATIASAALAVTKPINRHFIPPCSVCSIYTGRERLLDDLHEVLDNQSSFDDPNAQKRFVIQGLGGSGKTQFCWKFAQVNRQKQVILA</sequence>
<evidence type="ECO:0000313" key="1">
    <source>
        <dbReference type="EMBL" id="TVY47669.1"/>
    </source>
</evidence>
<reference evidence="1 2" key="1">
    <citation type="submission" date="2018-05" db="EMBL/GenBank/DDBJ databases">
        <title>Genome sequencing and assembly of the regulated plant pathogen Lachnellula willkommii and related sister species for the development of diagnostic species identification markers.</title>
        <authorList>
            <person name="Giroux E."/>
            <person name="Bilodeau G."/>
        </authorList>
    </citation>
    <scope>NUCLEOTIDE SEQUENCE [LARGE SCALE GENOMIC DNA]</scope>
    <source>
        <strain evidence="1 2">CBS 160.35</strain>
    </source>
</reference>
<dbReference type="Proteomes" id="UP000443090">
    <property type="component" value="Unassembled WGS sequence"/>
</dbReference>
<accession>A0A8H8UGL7</accession>
<protein>
    <recommendedName>
        <fullName evidence="3">Fungal N-terminal domain-containing protein</fullName>
    </recommendedName>
</protein>
<dbReference type="AlphaFoldDB" id="A0A8H8UGL7"/>
<evidence type="ECO:0000313" key="2">
    <source>
        <dbReference type="Proteomes" id="UP000443090"/>
    </source>
</evidence>
<organism evidence="1 2">
    <name type="scientific">Lachnellula occidentalis</name>
    <dbReference type="NCBI Taxonomy" id="215460"/>
    <lineage>
        <taxon>Eukaryota</taxon>
        <taxon>Fungi</taxon>
        <taxon>Dikarya</taxon>
        <taxon>Ascomycota</taxon>
        <taxon>Pezizomycotina</taxon>
        <taxon>Leotiomycetes</taxon>
        <taxon>Helotiales</taxon>
        <taxon>Lachnaceae</taxon>
        <taxon>Lachnellula</taxon>
    </lineage>
</organism>
<comment type="caution">
    <text evidence="1">The sequence shown here is derived from an EMBL/GenBank/DDBJ whole genome shotgun (WGS) entry which is preliminary data.</text>
</comment>
<keyword evidence="2" id="KW-1185">Reference proteome</keyword>